<dbReference type="HOGENOM" id="CLU_2776182_0_0_1"/>
<dbReference type="AlphaFoldDB" id="A0A0D0CCI3"/>
<organism evidence="1 2">
    <name type="scientific">Collybiopsis luxurians FD-317 M1</name>
    <dbReference type="NCBI Taxonomy" id="944289"/>
    <lineage>
        <taxon>Eukaryota</taxon>
        <taxon>Fungi</taxon>
        <taxon>Dikarya</taxon>
        <taxon>Basidiomycota</taxon>
        <taxon>Agaricomycotina</taxon>
        <taxon>Agaricomycetes</taxon>
        <taxon>Agaricomycetidae</taxon>
        <taxon>Agaricales</taxon>
        <taxon>Marasmiineae</taxon>
        <taxon>Omphalotaceae</taxon>
        <taxon>Collybiopsis</taxon>
        <taxon>Collybiopsis luxurians</taxon>
    </lineage>
</organism>
<gene>
    <name evidence="1" type="ORF">GYMLUDRAFT_251095</name>
</gene>
<sequence length="69" mass="7175">MEGNSPFANGNDSDHGMSGMIQMRDIVDLPSVAACCPRIIIAAALSPCLGIGYPPITLCLPVDIPLIAH</sequence>
<keyword evidence="2" id="KW-1185">Reference proteome</keyword>
<dbReference type="EMBL" id="KN834840">
    <property type="protein sequence ID" value="KIK52603.1"/>
    <property type="molecule type" value="Genomic_DNA"/>
</dbReference>
<protein>
    <submittedName>
        <fullName evidence="1">Uncharacterized protein</fullName>
    </submittedName>
</protein>
<name>A0A0D0CCI3_9AGAR</name>
<proteinExistence type="predicted"/>
<accession>A0A0D0CCI3</accession>
<dbReference type="Proteomes" id="UP000053593">
    <property type="component" value="Unassembled WGS sequence"/>
</dbReference>
<evidence type="ECO:0000313" key="2">
    <source>
        <dbReference type="Proteomes" id="UP000053593"/>
    </source>
</evidence>
<evidence type="ECO:0000313" key="1">
    <source>
        <dbReference type="EMBL" id="KIK52603.1"/>
    </source>
</evidence>
<reference evidence="1 2" key="1">
    <citation type="submission" date="2014-04" db="EMBL/GenBank/DDBJ databases">
        <title>Evolutionary Origins and Diversification of the Mycorrhizal Mutualists.</title>
        <authorList>
            <consortium name="DOE Joint Genome Institute"/>
            <consortium name="Mycorrhizal Genomics Consortium"/>
            <person name="Kohler A."/>
            <person name="Kuo A."/>
            <person name="Nagy L.G."/>
            <person name="Floudas D."/>
            <person name="Copeland A."/>
            <person name="Barry K.W."/>
            <person name="Cichocki N."/>
            <person name="Veneault-Fourrey C."/>
            <person name="LaButti K."/>
            <person name="Lindquist E.A."/>
            <person name="Lipzen A."/>
            <person name="Lundell T."/>
            <person name="Morin E."/>
            <person name="Murat C."/>
            <person name="Riley R."/>
            <person name="Ohm R."/>
            <person name="Sun H."/>
            <person name="Tunlid A."/>
            <person name="Henrissat B."/>
            <person name="Grigoriev I.V."/>
            <person name="Hibbett D.S."/>
            <person name="Martin F."/>
        </authorList>
    </citation>
    <scope>NUCLEOTIDE SEQUENCE [LARGE SCALE GENOMIC DNA]</scope>
    <source>
        <strain evidence="1 2">FD-317 M1</strain>
    </source>
</reference>